<reference evidence="13 14" key="1">
    <citation type="submission" date="2016-11" db="EMBL/GenBank/DDBJ databases">
        <authorList>
            <person name="Jaros S."/>
            <person name="Januszkiewicz K."/>
            <person name="Wedrychowicz H."/>
        </authorList>
    </citation>
    <scope>NUCLEOTIDE SEQUENCE [LARGE SCALE GENOMIC DNA]</scope>
    <source>
        <strain evidence="13 14">GAS86</strain>
    </source>
</reference>
<comment type="similarity">
    <text evidence="2">Belongs to the LolB family.</text>
</comment>
<keyword evidence="11" id="KW-0998">Cell outer membrane</keyword>
<dbReference type="EMBL" id="FSRM01000001">
    <property type="protein sequence ID" value="SIN87429.1"/>
    <property type="molecule type" value="Genomic_DNA"/>
</dbReference>
<evidence type="ECO:0000256" key="1">
    <source>
        <dbReference type="ARBA" id="ARBA00004459"/>
    </source>
</evidence>
<evidence type="ECO:0000256" key="3">
    <source>
        <dbReference type="ARBA" id="ARBA00011245"/>
    </source>
</evidence>
<keyword evidence="9" id="KW-0564">Palmitate</keyword>
<sequence>MLISNRSIRSAHWLAGWFHYFQAPRRAALGFAAAAVVTVSGLTGCASVTPRQPSTSNATTSVTAQTSRAYHGRFAVQYVDQNGAQRNAYGNFDWQEAGDTVTLQLRNPLGQTLAIVTSSPASASLELPNRQPLTADNVSTLMQNALGFALPVEGLRYWLQPSAAPTSRARTEQDPQDPAHLKEIVQDGWTINYVAYADAPATGLKRVNLSRQEPPLEIKLVLDQ</sequence>
<dbReference type="AlphaFoldDB" id="A0A1N6EWJ1"/>
<evidence type="ECO:0000256" key="6">
    <source>
        <dbReference type="ARBA" id="ARBA00022729"/>
    </source>
</evidence>
<dbReference type="RefSeq" id="WP_074263294.1">
    <property type="nucleotide sequence ID" value="NZ_FSRM01000001.1"/>
</dbReference>
<keyword evidence="10" id="KW-0143">Chaperone</keyword>
<dbReference type="Gene3D" id="2.50.20.10">
    <property type="entry name" value="Lipoprotein localisation LolA/LolB/LppX"/>
    <property type="match status" value="1"/>
</dbReference>
<dbReference type="InterPro" id="IPR029046">
    <property type="entry name" value="LolA/LolB/LppX"/>
</dbReference>
<evidence type="ECO:0000256" key="12">
    <source>
        <dbReference type="ARBA" id="ARBA00023288"/>
    </source>
</evidence>
<evidence type="ECO:0000256" key="8">
    <source>
        <dbReference type="ARBA" id="ARBA00023136"/>
    </source>
</evidence>
<name>A0A1N6EWJ1_9BURK</name>
<evidence type="ECO:0000256" key="2">
    <source>
        <dbReference type="ARBA" id="ARBA00009696"/>
    </source>
</evidence>
<evidence type="ECO:0000256" key="4">
    <source>
        <dbReference type="ARBA" id="ARBA00016202"/>
    </source>
</evidence>
<dbReference type="Proteomes" id="UP000184693">
    <property type="component" value="Unassembled WGS sequence"/>
</dbReference>
<evidence type="ECO:0000256" key="9">
    <source>
        <dbReference type="ARBA" id="ARBA00023139"/>
    </source>
</evidence>
<evidence type="ECO:0000313" key="14">
    <source>
        <dbReference type="Proteomes" id="UP000184693"/>
    </source>
</evidence>
<accession>A0A1N6EWJ1</accession>
<keyword evidence="5" id="KW-0813">Transport</keyword>
<comment type="subunit">
    <text evidence="3">Monomer.</text>
</comment>
<gene>
    <name evidence="13" type="ORF">SAMN05444168_1044</name>
</gene>
<dbReference type="Pfam" id="PF03550">
    <property type="entry name" value="LolB"/>
    <property type="match status" value="1"/>
</dbReference>
<dbReference type="CDD" id="cd16326">
    <property type="entry name" value="LolB"/>
    <property type="match status" value="1"/>
</dbReference>
<dbReference type="GO" id="GO:0009279">
    <property type="term" value="C:cell outer membrane"/>
    <property type="evidence" value="ECO:0007669"/>
    <property type="project" value="UniProtKB-SubCell"/>
</dbReference>
<comment type="subcellular location">
    <subcellularLocation>
        <location evidence="1">Cell outer membrane</location>
        <topology evidence="1">Lipid-anchor</topology>
    </subcellularLocation>
</comment>
<evidence type="ECO:0000313" key="13">
    <source>
        <dbReference type="EMBL" id="SIN87429.1"/>
    </source>
</evidence>
<evidence type="ECO:0000256" key="5">
    <source>
        <dbReference type="ARBA" id="ARBA00022448"/>
    </source>
</evidence>
<dbReference type="SUPFAM" id="SSF89392">
    <property type="entry name" value="Prokaryotic lipoproteins and lipoprotein localization factors"/>
    <property type="match status" value="1"/>
</dbReference>
<evidence type="ECO:0000256" key="11">
    <source>
        <dbReference type="ARBA" id="ARBA00023237"/>
    </source>
</evidence>
<dbReference type="InterPro" id="IPR004565">
    <property type="entry name" value="OM_lipoprot_LolB"/>
</dbReference>
<keyword evidence="7" id="KW-0653">Protein transport</keyword>
<evidence type="ECO:0000256" key="7">
    <source>
        <dbReference type="ARBA" id="ARBA00022927"/>
    </source>
</evidence>
<proteinExistence type="inferred from homology"/>
<dbReference type="NCBIfam" id="TIGR00548">
    <property type="entry name" value="lolB"/>
    <property type="match status" value="1"/>
</dbReference>
<organism evidence="13 14">
    <name type="scientific">Paraburkholderia phenazinium</name>
    <dbReference type="NCBI Taxonomy" id="60549"/>
    <lineage>
        <taxon>Bacteria</taxon>
        <taxon>Pseudomonadati</taxon>
        <taxon>Pseudomonadota</taxon>
        <taxon>Betaproteobacteria</taxon>
        <taxon>Burkholderiales</taxon>
        <taxon>Burkholderiaceae</taxon>
        <taxon>Paraburkholderia</taxon>
    </lineage>
</organism>
<protein>
    <recommendedName>
        <fullName evidence="4">Outer-membrane lipoprotein LolB</fullName>
    </recommendedName>
</protein>
<keyword evidence="8" id="KW-0472">Membrane</keyword>
<dbReference type="OrthoDB" id="9797618at2"/>
<keyword evidence="6" id="KW-0732">Signal</keyword>
<keyword evidence="12 13" id="KW-0449">Lipoprotein</keyword>
<dbReference type="GO" id="GO:0015031">
    <property type="term" value="P:protein transport"/>
    <property type="evidence" value="ECO:0007669"/>
    <property type="project" value="UniProtKB-KW"/>
</dbReference>
<evidence type="ECO:0000256" key="10">
    <source>
        <dbReference type="ARBA" id="ARBA00023186"/>
    </source>
</evidence>